<protein>
    <submittedName>
        <fullName evidence="1">Uncharacterized protein</fullName>
    </submittedName>
</protein>
<evidence type="ECO:0000313" key="2">
    <source>
        <dbReference type="Proteomes" id="UP000189796"/>
    </source>
</evidence>
<dbReference type="AlphaFoldDB" id="A0A1M5RSD1"/>
<name>A0A1M5RSD1_9BRAD</name>
<sequence length="34" mass="4020">MINNAYDVCKDTMRAFGELLIKYLRLHAGEALYW</sequence>
<proteinExistence type="predicted"/>
<dbReference type="Proteomes" id="UP000189796">
    <property type="component" value="Chromosome I"/>
</dbReference>
<organism evidence="1 2">
    <name type="scientific">Bradyrhizobium erythrophlei</name>
    <dbReference type="NCBI Taxonomy" id="1437360"/>
    <lineage>
        <taxon>Bacteria</taxon>
        <taxon>Pseudomonadati</taxon>
        <taxon>Pseudomonadota</taxon>
        <taxon>Alphaproteobacteria</taxon>
        <taxon>Hyphomicrobiales</taxon>
        <taxon>Nitrobacteraceae</taxon>
        <taxon>Bradyrhizobium</taxon>
    </lineage>
</organism>
<gene>
    <name evidence="1" type="ORF">SAMN05443248_4339</name>
</gene>
<reference evidence="1 2" key="1">
    <citation type="submission" date="2016-11" db="EMBL/GenBank/DDBJ databases">
        <authorList>
            <person name="Jaros S."/>
            <person name="Januszkiewicz K."/>
            <person name="Wedrychowicz H."/>
        </authorList>
    </citation>
    <scope>NUCLEOTIDE SEQUENCE [LARGE SCALE GENOMIC DNA]</scope>
    <source>
        <strain evidence="1 2">GAS138</strain>
    </source>
</reference>
<dbReference type="EMBL" id="LT670817">
    <property type="protein sequence ID" value="SHH29049.1"/>
    <property type="molecule type" value="Genomic_DNA"/>
</dbReference>
<evidence type="ECO:0000313" key="1">
    <source>
        <dbReference type="EMBL" id="SHH29049.1"/>
    </source>
</evidence>
<accession>A0A1M5RSD1</accession>